<dbReference type="HAMAP" id="MF_01185">
    <property type="entry name" value="FliW"/>
    <property type="match status" value="1"/>
</dbReference>
<evidence type="ECO:0000313" key="6">
    <source>
        <dbReference type="EMBL" id="MBR8464389.1"/>
    </source>
</evidence>
<evidence type="ECO:0000256" key="2">
    <source>
        <dbReference type="ARBA" id="ARBA00022795"/>
    </source>
</evidence>
<gene>
    <name evidence="5 6" type="primary">fliW</name>
    <name evidence="6" type="ORF">KDD93_07410</name>
</gene>
<keyword evidence="6" id="KW-0969">Cilium</keyword>
<comment type="similarity">
    <text evidence="5">Belongs to the FliW family.</text>
</comment>
<evidence type="ECO:0000313" key="7">
    <source>
        <dbReference type="Proteomes" id="UP000682951"/>
    </source>
</evidence>
<keyword evidence="1 5" id="KW-0963">Cytoplasm</keyword>
<sequence>MIFSVKSPILGFEHIKTMELVELDNFFVRLVSKDDKTTFTMINPFALRNYEFDIPTYYEELMDIKESSQLRVYNIIVVSLPLETSTVNFIAPIVCNMDNMTLSQVVLDVVSYPQYGQAEKIENFIEKK</sequence>
<dbReference type="Gene3D" id="2.30.290.10">
    <property type="entry name" value="BH3618-like"/>
    <property type="match status" value="1"/>
</dbReference>
<keyword evidence="7" id="KW-1185">Reference proteome</keyword>
<evidence type="ECO:0000256" key="5">
    <source>
        <dbReference type="HAMAP-Rule" id="MF_01185"/>
    </source>
</evidence>
<dbReference type="InterPro" id="IPR003775">
    <property type="entry name" value="Flagellar_assembly_factor_FliW"/>
</dbReference>
<evidence type="ECO:0000256" key="1">
    <source>
        <dbReference type="ARBA" id="ARBA00022490"/>
    </source>
</evidence>
<protein>
    <recommendedName>
        <fullName evidence="5">Flagellar assembly factor FliW</fullName>
    </recommendedName>
</protein>
<proteinExistence type="inferred from homology"/>
<keyword evidence="4 5" id="KW-0143">Chaperone</keyword>
<dbReference type="SUPFAM" id="SSF141457">
    <property type="entry name" value="BH3618-like"/>
    <property type="match status" value="1"/>
</dbReference>
<keyword evidence="2 5" id="KW-1005">Bacterial flagellum biogenesis</keyword>
<accession>A0ABS5HJD8</accession>
<dbReference type="NCBIfam" id="NF009790">
    <property type="entry name" value="PRK13282.1"/>
    <property type="match status" value="1"/>
</dbReference>
<keyword evidence="6" id="KW-0282">Flagellum</keyword>
<dbReference type="Proteomes" id="UP000682951">
    <property type="component" value="Unassembled WGS sequence"/>
</dbReference>
<evidence type="ECO:0000256" key="4">
    <source>
        <dbReference type="ARBA" id="ARBA00023186"/>
    </source>
</evidence>
<dbReference type="Pfam" id="PF02623">
    <property type="entry name" value="FliW"/>
    <property type="match status" value="1"/>
</dbReference>
<dbReference type="InterPro" id="IPR024046">
    <property type="entry name" value="Flagellar_assmbl_FliW_dom_sf"/>
</dbReference>
<organism evidence="6 7">
    <name type="scientific">Campylobacter anatolicus</name>
    <dbReference type="NCBI Taxonomy" id="2829105"/>
    <lineage>
        <taxon>Bacteria</taxon>
        <taxon>Pseudomonadati</taxon>
        <taxon>Campylobacterota</taxon>
        <taxon>Epsilonproteobacteria</taxon>
        <taxon>Campylobacterales</taxon>
        <taxon>Campylobacteraceae</taxon>
        <taxon>Campylobacter</taxon>
    </lineage>
</organism>
<keyword evidence="3 5" id="KW-0810">Translation regulation</keyword>
<comment type="subunit">
    <text evidence="5">Interacts with translational regulator CsrA and flagellin(s).</text>
</comment>
<comment type="caution">
    <text evidence="6">The sequence shown here is derived from an EMBL/GenBank/DDBJ whole genome shotgun (WGS) entry which is preliminary data.</text>
</comment>
<name>A0ABS5HJD8_9BACT</name>
<keyword evidence="6" id="KW-0966">Cell projection</keyword>
<comment type="subcellular location">
    <subcellularLocation>
        <location evidence="5">Cytoplasm</location>
    </subcellularLocation>
</comment>
<dbReference type="PANTHER" id="PTHR39190:SF1">
    <property type="entry name" value="FLAGELLAR ASSEMBLY FACTOR FLIW"/>
    <property type="match status" value="1"/>
</dbReference>
<comment type="function">
    <text evidence="5">Acts as an anti-CsrA protein, binds CsrA and prevents it from repressing translation of its target genes, one of which is flagellin. Binds to flagellin and participates in the assembly of the flagellum.</text>
</comment>
<reference evidence="6 7" key="1">
    <citation type="submission" date="2021-04" db="EMBL/GenBank/DDBJ databases">
        <title>Molecular and phenotypic characterization and identification of bacterial isolates recovered from the Anatolian ground squirrels (Spermophilus xanthoprymnus) and which have the potential to form a new species in the Campylobacter genus.</title>
        <authorList>
            <person name="Aydin F."/>
            <person name="Abay S."/>
            <person name="Kayman T."/>
            <person name="Karakaya E."/>
            <person name="Mustak H.K."/>
            <person name="Mustak I.B."/>
            <person name="Bilgin N."/>
            <person name="Duzler A."/>
            <person name="Sahin O."/>
            <person name="Guran O."/>
            <person name="Saticioglu I.B."/>
        </authorList>
    </citation>
    <scope>NUCLEOTIDE SEQUENCE [LARGE SCALE GENOMIC DNA]</scope>
    <source>
        <strain evidence="7">faydin-G24</strain>
    </source>
</reference>
<dbReference type="RefSeq" id="WP_212142287.1">
    <property type="nucleotide sequence ID" value="NZ_JAGSSW010000007.1"/>
</dbReference>
<dbReference type="PANTHER" id="PTHR39190">
    <property type="entry name" value="FLAGELLAR ASSEMBLY FACTOR FLIW"/>
    <property type="match status" value="1"/>
</dbReference>
<evidence type="ECO:0000256" key="3">
    <source>
        <dbReference type="ARBA" id="ARBA00022845"/>
    </source>
</evidence>
<dbReference type="EMBL" id="JAGSSW010000007">
    <property type="protein sequence ID" value="MBR8464389.1"/>
    <property type="molecule type" value="Genomic_DNA"/>
</dbReference>